<feature type="compositionally biased region" description="Low complexity" evidence="1">
    <location>
        <begin position="1"/>
        <end position="10"/>
    </location>
</feature>
<dbReference type="EMBL" id="JADLQX010000001">
    <property type="protein sequence ID" value="MBF6296296.1"/>
    <property type="molecule type" value="Genomic_DNA"/>
</dbReference>
<accession>A0ABS0CI71</accession>
<feature type="compositionally biased region" description="Pro residues" evidence="1">
    <location>
        <begin position="11"/>
        <end position="22"/>
    </location>
</feature>
<protein>
    <submittedName>
        <fullName evidence="2">Uncharacterized protein</fullName>
    </submittedName>
</protein>
<dbReference type="Proteomes" id="UP000702209">
    <property type="component" value="Unassembled WGS sequence"/>
</dbReference>
<sequence length="85" mass="8639">MPGLQMGGPFFQPPQEPPPPEGEVPGWATAEAGYPGATTPEEVPTEPEPAGPEQPAEPEPSAEPDQLTEPVAADSARPVAGEVSG</sequence>
<evidence type="ECO:0000256" key="1">
    <source>
        <dbReference type="SAM" id="MobiDB-lite"/>
    </source>
</evidence>
<proteinExistence type="predicted"/>
<keyword evidence="3" id="KW-1185">Reference proteome</keyword>
<feature type="compositionally biased region" description="Pro residues" evidence="1">
    <location>
        <begin position="46"/>
        <end position="58"/>
    </location>
</feature>
<evidence type="ECO:0000313" key="2">
    <source>
        <dbReference type="EMBL" id="MBF6296296.1"/>
    </source>
</evidence>
<reference evidence="2 3" key="1">
    <citation type="submission" date="2020-10" db="EMBL/GenBank/DDBJ databases">
        <title>Identification of Nocardia species via Next-generation sequencing and recognition of intraspecies genetic diversity.</title>
        <authorList>
            <person name="Li P."/>
            <person name="Li P."/>
            <person name="Lu B."/>
        </authorList>
    </citation>
    <scope>NUCLEOTIDE SEQUENCE [LARGE SCALE GENOMIC DNA]</scope>
    <source>
        <strain evidence="2 3">BJ06-0157</strain>
    </source>
</reference>
<feature type="region of interest" description="Disordered" evidence="1">
    <location>
        <begin position="1"/>
        <end position="85"/>
    </location>
</feature>
<comment type="caution">
    <text evidence="2">The sequence shown here is derived from an EMBL/GenBank/DDBJ whole genome shotgun (WGS) entry which is preliminary data.</text>
</comment>
<dbReference type="RefSeq" id="WP_195127655.1">
    <property type="nucleotide sequence ID" value="NZ_JADLQX010000001.1"/>
</dbReference>
<evidence type="ECO:0000313" key="3">
    <source>
        <dbReference type="Proteomes" id="UP000702209"/>
    </source>
</evidence>
<gene>
    <name evidence="2" type="ORF">IU459_01910</name>
</gene>
<organism evidence="2 3">
    <name type="scientific">Nocardia amamiensis</name>
    <dbReference type="NCBI Taxonomy" id="404578"/>
    <lineage>
        <taxon>Bacteria</taxon>
        <taxon>Bacillati</taxon>
        <taxon>Actinomycetota</taxon>
        <taxon>Actinomycetes</taxon>
        <taxon>Mycobacteriales</taxon>
        <taxon>Nocardiaceae</taxon>
        <taxon>Nocardia</taxon>
    </lineage>
</organism>
<name>A0ABS0CI71_9NOCA</name>